<dbReference type="AlphaFoldDB" id="A0A1L9WZR5"/>
<feature type="transmembrane region" description="Helical" evidence="1">
    <location>
        <begin position="81"/>
        <end position="99"/>
    </location>
</feature>
<dbReference type="PANTHER" id="PTHR33927:SF3">
    <property type="entry name" value="INTEGRAL MEMBRANE PROTEIN TMPA"/>
    <property type="match status" value="1"/>
</dbReference>
<dbReference type="Proteomes" id="UP000184546">
    <property type="component" value="Unassembled WGS sequence"/>
</dbReference>
<dbReference type="OrthoDB" id="3142841at2759"/>
<accession>A0A1L9WZR5</accession>
<dbReference type="GO" id="GO:0043935">
    <property type="term" value="P:sexual sporulation resulting in formation of a cellular spore"/>
    <property type="evidence" value="ECO:0007669"/>
    <property type="project" value="TreeGrafter"/>
</dbReference>
<feature type="transmembrane region" description="Helical" evidence="1">
    <location>
        <begin position="157"/>
        <end position="176"/>
    </location>
</feature>
<dbReference type="GO" id="GO:0005886">
    <property type="term" value="C:plasma membrane"/>
    <property type="evidence" value="ECO:0007669"/>
    <property type="project" value="TreeGrafter"/>
</dbReference>
<dbReference type="OMA" id="MYRRATM"/>
<dbReference type="InterPro" id="IPR052979">
    <property type="entry name" value="Adenylate-forming_domain"/>
</dbReference>
<keyword evidence="1" id="KW-0812">Transmembrane</keyword>
<evidence type="ECO:0008006" key="4">
    <source>
        <dbReference type="Google" id="ProtNLM"/>
    </source>
</evidence>
<keyword evidence="1" id="KW-0472">Membrane</keyword>
<gene>
    <name evidence="2" type="ORF">ASPACDRAFT_26092</name>
</gene>
<dbReference type="PANTHER" id="PTHR33927">
    <property type="entry name" value="TRANSMEMBRANE PROTEIN"/>
    <property type="match status" value="1"/>
</dbReference>
<dbReference type="GeneID" id="30973203"/>
<evidence type="ECO:0000313" key="2">
    <source>
        <dbReference type="EMBL" id="OJK01701.1"/>
    </source>
</evidence>
<dbReference type="EMBL" id="KV878974">
    <property type="protein sequence ID" value="OJK01701.1"/>
    <property type="molecule type" value="Genomic_DNA"/>
</dbReference>
<dbReference type="VEuPathDB" id="FungiDB:ASPACDRAFT_26092"/>
<evidence type="ECO:0000313" key="3">
    <source>
        <dbReference type="Proteomes" id="UP000184546"/>
    </source>
</evidence>
<feature type="transmembrane region" description="Helical" evidence="1">
    <location>
        <begin position="271"/>
        <end position="289"/>
    </location>
</feature>
<feature type="transmembrane region" description="Helical" evidence="1">
    <location>
        <begin position="230"/>
        <end position="251"/>
    </location>
</feature>
<name>A0A1L9WZR5_ASPA1</name>
<sequence length="497" mass="54718">MSSEVKSTITVPPAVVYASGPQSPTSSTFTEDSTIKVFAEKVEASRYRDSEDGSLDLEAQAPKKRRFAAIRFIFLNIYRRLFTLVFLANVAVFVAVMATDRKLLALVNAAAGNLLACGLARQPLVVNSIFVVVASIPRSAPLRIRRIAAKVYHYGGVHSGCGTASFVWYAGFVGLLSREYWSPSPSSASGGSTISVAPVILAYLILVVLLAIIVVAYPRFRIKKHDYFELIHRFSGWLVVVLFVILLMVFANEVSRASNEPLGLFLVRLPAFWFLVLTVVAIVHPWVLLRKVAVQPETLSSHAVRLHLSHTTTTFGKGIQLARHPLRDWHGFATFPNPDGGRSFSCLVSKAGDWTAACIQDPPTHLWKRGVLLYGFAYAMRVFTRVVVVTTGSGIGPCLSFLGDDNRPALRVVWQTRAPLKTYGQRVLDLVSVMDPHPVVVDTNQSGRVDMVPMIRRIVQDFDAEAVCVISNPVFTKKVVYELESKGIPAFGPIFDS</sequence>
<keyword evidence="1" id="KW-1133">Transmembrane helix</keyword>
<protein>
    <recommendedName>
        <fullName evidence="4">Integral membrane protein TmpA</fullName>
    </recommendedName>
</protein>
<dbReference type="GO" id="GO:0075306">
    <property type="term" value="P:regulation of conidium formation"/>
    <property type="evidence" value="ECO:0007669"/>
    <property type="project" value="TreeGrafter"/>
</dbReference>
<dbReference type="GO" id="GO:0048315">
    <property type="term" value="P:conidium formation"/>
    <property type="evidence" value="ECO:0007669"/>
    <property type="project" value="TreeGrafter"/>
</dbReference>
<evidence type="ECO:0000256" key="1">
    <source>
        <dbReference type="SAM" id="Phobius"/>
    </source>
</evidence>
<feature type="transmembrane region" description="Helical" evidence="1">
    <location>
        <begin position="196"/>
        <end position="218"/>
    </location>
</feature>
<feature type="transmembrane region" description="Helical" evidence="1">
    <location>
        <begin position="119"/>
        <end position="136"/>
    </location>
</feature>
<keyword evidence="3" id="KW-1185">Reference proteome</keyword>
<organism evidence="2 3">
    <name type="scientific">Aspergillus aculeatus (strain ATCC 16872 / CBS 172.66 / WB 5094)</name>
    <dbReference type="NCBI Taxonomy" id="690307"/>
    <lineage>
        <taxon>Eukaryota</taxon>
        <taxon>Fungi</taxon>
        <taxon>Dikarya</taxon>
        <taxon>Ascomycota</taxon>
        <taxon>Pezizomycotina</taxon>
        <taxon>Eurotiomycetes</taxon>
        <taxon>Eurotiomycetidae</taxon>
        <taxon>Eurotiales</taxon>
        <taxon>Aspergillaceae</taxon>
        <taxon>Aspergillus</taxon>
        <taxon>Aspergillus subgen. Circumdati</taxon>
    </lineage>
</organism>
<proteinExistence type="predicted"/>
<reference evidence="3" key="1">
    <citation type="journal article" date="2017" name="Genome Biol.">
        <title>Comparative genomics reveals high biological diversity and specific adaptations in the industrially and medically important fungal genus Aspergillus.</title>
        <authorList>
            <person name="de Vries R.P."/>
            <person name="Riley R."/>
            <person name="Wiebenga A."/>
            <person name="Aguilar-Osorio G."/>
            <person name="Amillis S."/>
            <person name="Uchima C.A."/>
            <person name="Anderluh G."/>
            <person name="Asadollahi M."/>
            <person name="Askin M."/>
            <person name="Barry K."/>
            <person name="Battaglia E."/>
            <person name="Bayram O."/>
            <person name="Benocci T."/>
            <person name="Braus-Stromeyer S.A."/>
            <person name="Caldana C."/>
            <person name="Canovas D."/>
            <person name="Cerqueira G.C."/>
            <person name="Chen F."/>
            <person name="Chen W."/>
            <person name="Choi C."/>
            <person name="Clum A."/>
            <person name="Dos Santos R.A."/>
            <person name="Damasio A.R."/>
            <person name="Diallinas G."/>
            <person name="Emri T."/>
            <person name="Fekete E."/>
            <person name="Flipphi M."/>
            <person name="Freyberg S."/>
            <person name="Gallo A."/>
            <person name="Gournas C."/>
            <person name="Habgood R."/>
            <person name="Hainaut M."/>
            <person name="Harispe M.L."/>
            <person name="Henrissat B."/>
            <person name="Hilden K.S."/>
            <person name="Hope R."/>
            <person name="Hossain A."/>
            <person name="Karabika E."/>
            <person name="Karaffa L."/>
            <person name="Karanyi Z."/>
            <person name="Krasevec N."/>
            <person name="Kuo A."/>
            <person name="Kusch H."/>
            <person name="LaButti K."/>
            <person name="Lagendijk E.L."/>
            <person name="Lapidus A."/>
            <person name="Levasseur A."/>
            <person name="Lindquist E."/>
            <person name="Lipzen A."/>
            <person name="Logrieco A.F."/>
            <person name="MacCabe A."/>
            <person name="Maekelae M.R."/>
            <person name="Malavazi I."/>
            <person name="Melin P."/>
            <person name="Meyer V."/>
            <person name="Mielnichuk N."/>
            <person name="Miskei M."/>
            <person name="Molnar A.P."/>
            <person name="Mule G."/>
            <person name="Ngan C.Y."/>
            <person name="Orejas M."/>
            <person name="Orosz E."/>
            <person name="Ouedraogo J.P."/>
            <person name="Overkamp K.M."/>
            <person name="Park H.-S."/>
            <person name="Perrone G."/>
            <person name="Piumi F."/>
            <person name="Punt P.J."/>
            <person name="Ram A.F."/>
            <person name="Ramon A."/>
            <person name="Rauscher S."/>
            <person name="Record E."/>
            <person name="Riano-Pachon D.M."/>
            <person name="Robert V."/>
            <person name="Roehrig J."/>
            <person name="Ruller R."/>
            <person name="Salamov A."/>
            <person name="Salih N.S."/>
            <person name="Samson R.A."/>
            <person name="Sandor E."/>
            <person name="Sanguinetti M."/>
            <person name="Schuetze T."/>
            <person name="Sepcic K."/>
            <person name="Shelest E."/>
            <person name="Sherlock G."/>
            <person name="Sophianopoulou V."/>
            <person name="Squina F.M."/>
            <person name="Sun H."/>
            <person name="Susca A."/>
            <person name="Todd R.B."/>
            <person name="Tsang A."/>
            <person name="Unkles S.E."/>
            <person name="van de Wiele N."/>
            <person name="van Rossen-Uffink D."/>
            <person name="Oliveira J.V."/>
            <person name="Vesth T.C."/>
            <person name="Visser J."/>
            <person name="Yu J.-H."/>
            <person name="Zhou M."/>
            <person name="Andersen M.R."/>
            <person name="Archer D.B."/>
            <person name="Baker S.E."/>
            <person name="Benoit I."/>
            <person name="Brakhage A.A."/>
            <person name="Braus G.H."/>
            <person name="Fischer R."/>
            <person name="Frisvad J.C."/>
            <person name="Goldman G.H."/>
            <person name="Houbraken J."/>
            <person name="Oakley B."/>
            <person name="Pocsi I."/>
            <person name="Scazzocchio C."/>
            <person name="Seiboth B."/>
            <person name="vanKuyk P.A."/>
            <person name="Wortman J."/>
            <person name="Dyer P.S."/>
            <person name="Grigoriev I.V."/>
        </authorList>
    </citation>
    <scope>NUCLEOTIDE SEQUENCE [LARGE SCALE GENOMIC DNA]</scope>
    <source>
        <strain evidence="3">ATCC 16872 / CBS 172.66 / WB 5094</strain>
    </source>
</reference>
<dbReference type="RefSeq" id="XP_020058040.1">
    <property type="nucleotide sequence ID" value="XM_020199389.1"/>
</dbReference>